<evidence type="ECO:0000256" key="2">
    <source>
        <dbReference type="ARBA" id="ARBA00022448"/>
    </source>
</evidence>
<gene>
    <name evidence="9 10" type="primary">secE</name>
    <name evidence="10" type="ORF">OXH55_13065</name>
</gene>
<keyword evidence="2 9" id="KW-0813">Transport</keyword>
<dbReference type="PANTHER" id="PTHR33910:SF1">
    <property type="entry name" value="PROTEIN TRANSLOCASE SUBUNIT SECE"/>
    <property type="match status" value="1"/>
</dbReference>
<dbReference type="PANTHER" id="PTHR33910">
    <property type="entry name" value="PROTEIN TRANSLOCASE SUBUNIT SECE"/>
    <property type="match status" value="1"/>
</dbReference>
<comment type="subunit">
    <text evidence="9">Component of the Sec protein translocase complex. Heterotrimer consisting of SecY, SecE and SecG subunits. The heterotrimers can form oligomers, although 1 heterotrimer is thought to be able to translocate proteins. Interacts with the ribosome. Interacts with SecDF, and other proteins may be involved. Interacts with SecA.</text>
</comment>
<keyword evidence="4 9" id="KW-0812">Transmembrane</keyword>
<dbReference type="EMBL" id="JAPQES010000004">
    <property type="protein sequence ID" value="MCY6371573.1"/>
    <property type="molecule type" value="Genomic_DNA"/>
</dbReference>
<dbReference type="InterPro" id="IPR005807">
    <property type="entry name" value="SecE_bac"/>
</dbReference>
<keyword evidence="8 9" id="KW-0472">Membrane</keyword>
<evidence type="ECO:0000256" key="8">
    <source>
        <dbReference type="ARBA" id="ARBA00023136"/>
    </source>
</evidence>
<dbReference type="InterPro" id="IPR001901">
    <property type="entry name" value="Translocase_SecE/Sec61-g"/>
</dbReference>
<evidence type="ECO:0000313" key="11">
    <source>
        <dbReference type="Proteomes" id="UP001079657"/>
    </source>
</evidence>
<keyword evidence="6 9" id="KW-1133">Transmembrane helix</keyword>
<feature type="transmembrane region" description="Helical" evidence="9">
    <location>
        <begin position="44"/>
        <end position="64"/>
    </location>
</feature>
<accession>A0ABT4CR81</accession>
<evidence type="ECO:0000256" key="7">
    <source>
        <dbReference type="ARBA" id="ARBA00023010"/>
    </source>
</evidence>
<comment type="caution">
    <text evidence="10">The sequence shown here is derived from an EMBL/GenBank/DDBJ whole genome shotgun (WGS) entry which is preliminary data.</text>
</comment>
<keyword evidence="3 9" id="KW-1003">Cell membrane</keyword>
<dbReference type="Gene3D" id="1.20.5.1030">
    <property type="entry name" value="Preprotein translocase secy subunit"/>
    <property type="match status" value="1"/>
</dbReference>
<dbReference type="HAMAP" id="MF_00422">
    <property type="entry name" value="SecE"/>
    <property type="match status" value="1"/>
</dbReference>
<evidence type="ECO:0000313" key="10">
    <source>
        <dbReference type="EMBL" id="MCY6371573.1"/>
    </source>
</evidence>
<evidence type="ECO:0000256" key="9">
    <source>
        <dbReference type="HAMAP-Rule" id="MF_00422"/>
    </source>
</evidence>
<dbReference type="InterPro" id="IPR038379">
    <property type="entry name" value="SecE_sf"/>
</dbReference>
<comment type="similarity">
    <text evidence="9">Belongs to the SecE/SEC61-gamma family.</text>
</comment>
<dbReference type="PROSITE" id="PS01067">
    <property type="entry name" value="SECE_SEC61G"/>
    <property type="match status" value="1"/>
</dbReference>
<protein>
    <recommendedName>
        <fullName evidence="9">Protein translocase subunit SecE</fullName>
    </recommendedName>
</protein>
<reference evidence="10" key="1">
    <citation type="submission" date="2022-12" db="EMBL/GenBank/DDBJ databases">
        <authorList>
            <person name="Wang J."/>
        </authorList>
    </citation>
    <scope>NUCLEOTIDE SEQUENCE</scope>
    <source>
        <strain evidence="10">HY-42-06</strain>
    </source>
</reference>
<comment type="subcellular location">
    <subcellularLocation>
        <location evidence="9">Cell membrane</location>
        <topology evidence="9">Single-pass membrane protein</topology>
    </subcellularLocation>
    <subcellularLocation>
        <location evidence="1">Membrane</location>
    </subcellularLocation>
</comment>
<keyword evidence="7 9" id="KW-0811">Translocation</keyword>
<dbReference type="Proteomes" id="UP001079657">
    <property type="component" value="Unassembled WGS sequence"/>
</dbReference>
<organism evidence="10 11">
    <name type="scientific">Clostridium ganghwense</name>
    <dbReference type="NCBI Taxonomy" id="312089"/>
    <lineage>
        <taxon>Bacteria</taxon>
        <taxon>Bacillati</taxon>
        <taxon>Bacillota</taxon>
        <taxon>Clostridia</taxon>
        <taxon>Eubacteriales</taxon>
        <taxon>Clostridiaceae</taxon>
        <taxon>Clostridium</taxon>
    </lineage>
</organism>
<evidence type="ECO:0000256" key="5">
    <source>
        <dbReference type="ARBA" id="ARBA00022927"/>
    </source>
</evidence>
<evidence type="ECO:0000256" key="1">
    <source>
        <dbReference type="ARBA" id="ARBA00004370"/>
    </source>
</evidence>
<proteinExistence type="inferred from homology"/>
<evidence type="ECO:0000256" key="6">
    <source>
        <dbReference type="ARBA" id="ARBA00022989"/>
    </source>
</evidence>
<dbReference type="NCBIfam" id="TIGR00964">
    <property type="entry name" value="secE_bact"/>
    <property type="match status" value="1"/>
</dbReference>
<evidence type="ECO:0000256" key="3">
    <source>
        <dbReference type="ARBA" id="ARBA00022475"/>
    </source>
</evidence>
<name>A0ABT4CR81_9CLOT</name>
<comment type="function">
    <text evidence="9">Essential subunit of the Sec protein translocation channel SecYEG. Clamps together the 2 halves of SecY. May contact the channel plug during translocation.</text>
</comment>
<keyword evidence="11" id="KW-1185">Reference proteome</keyword>
<keyword evidence="5 9" id="KW-0653">Protein transport</keyword>
<dbReference type="RefSeq" id="WP_268050430.1">
    <property type="nucleotide sequence ID" value="NZ_JAPQES010000004.1"/>
</dbReference>
<evidence type="ECO:0000256" key="4">
    <source>
        <dbReference type="ARBA" id="ARBA00022692"/>
    </source>
</evidence>
<dbReference type="Pfam" id="PF00584">
    <property type="entry name" value="SecE"/>
    <property type="match status" value="1"/>
</dbReference>
<sequence length="74" mass="8420">MAVNEKKQVSEPSSKGLGKFFKEIKAETKRITWPPKNETKKSTIIVLFFCAISAIMIGLMDYGFQGLYKLIFTK</sequence>